<dbReference type="HAMAP" id="MF_00145">
    <property type="entry name" value="Phosphoglyc_kinase"/>
    <property type="match status" value="1"/>
</dbReference>
<evidence type="ECO:0000256" key="6">
    <source>
        <dbReference type="ARBA" id="ARBA00016471"/>
    </source>
</evidence>
<feature type="binding site" evidence="14">
    <location>
        <position position="204"/>
    </location>
    <ligand>
        <name>(2R)-3-phosphoglycerate</name>
        <dbReference type="ChEBI" id="CHEBI:58272"/>
    </ligand>
</feature>
<feature type="binding site" evidence="13 14">
    <location>
        <begin position="73"/>
        <end position="75"/>
    </location>
    <ligand>
        <name>substrate</name>
    </ligand>
</feature>
<feature type="binding site" evidence="14">
    <location>
        <position position="89"/>
    </location>
    <ligand>
        <name>(2R)-3-phosphoglycerate</name>
        <dbReference type="ChEBI" id="CHEBI:58272"/>
    </ligand>
</feature>
<comment type="caution">
    <text evidence="13">Lacks conserved residue(s) required for the propagation of feature annotation.</text>
</comment>
<keyword evidence="8 13" id="KW-0808">Transferase</keyword>
<dbReference type="GO" id="GO:0043531">
    <property type="term" value="F:ADP binding"/>
    <property type="evidence" value="ECO:0007669"/>
    <property type="project" value="TreeGrafter"/>
</dbReference>
<evidence type="ECO:0000256" key="8">
    <source>
        <dbReference type="ARBA" id="ARBA00022679"/>
    </source>
</evidence>
<evidence type="ECO:0000256" key="9">
    <source>
        <dbReference type="ARBA" id="ARBA00022741"/>
    </source>
</evidence>
<dbReference type="GO" id="GO:0006096">
    <property type="term" value="P:glycolytic process"/>
    <property type="evidence" value="ECO:0007669"/>
    <property type="project" value="UniProtKB-UniRule"/>
</dbReference>
<proteinExistence type="inferred from homology"/>
<dbReference type="InterPro" id="IPR036043">
    <property type="entry name" value="Phosphoglycerate_kinase_sf"/>
</dbReference>
<comment type="caution">
    <text evidence="18">The sequence shown here is derived from an EMBL/GenBank/DDBJ whole genome shotgun (WGS) entry which is preliminary data.</text>
</comment>
<organism evidence="18">
    <name type="scientific">Caldilineaceae bacterium SB0661_bin_32</name>
    <dbReference type="NCBI Taxonomy" id="2605255"/>
    <lineage>
        <taxon>Bacteria</taxon>
        <taxon>Bacillati</taxon>
        <taxon>Chloroflexota</taxon>
        <taxon>Caldilineae</taxon>
        <taxon>Caldilineales</taxon>
        <taxon>Caldilineaceae</taxon>
    </lineage>
</organism>
<evidence type="ECO:0000256" key="10">
    <source>
        <dbReference type="ARBA" id="ARBA00022777"/>
    </source>
</evidence>
<keyword evidence="7 13" id="KW-0963">Cytoplasm</keyword>
<dbReference type="Gene3D" id="3.40.50.1260">
    <property type="entry name" value="Phosphoglycerate kinase, N-terminal domain"/>
    <property type="match status" value="2"/>
</dbReference>
<sequence>MPNLPPATAIWSKLSLGTITSGRTASASPISPPLLPARASRSTATHQRHWPVSRKRTIRDVNWQGKRALVRVDFNVPIDDDGCVGDDTRIRATLPTLDFLRSHGASLVLMSHLGRPDGEPDPRYSLWPVAQRLSQLLDTDVPFPGAVTGPLVEAAAADLDQGELLLLENTRFDPGETSNDPALSAALARLGDLFVNDAFGSAHRAHASTTGIAAHLPSVAGLLMEKELAYLGEALEDPEPPFIAILGGAKVSDKIAVVEKLIRKVDAILIGGGMANTFLAAAGCRMGASLVETEVLDIARALRSVGEDVIQLPVDLTVADSFSATAASRTVSVTEIPAGWMALDIGEATVAHFANRLAGARTVLWNGPMGVFEFPPFARGTIAVAEMLAGLSQATTIVGGGDSAAAVQQAGLAGRISHVSTGGGASLEFLEGKLLPGVAALDDEEA</sequence>
<keyword evidence="11 13" id="KW-0067">ATP-binding</keyword>
<accession>A0A6B1D3E3</accession>
<dbReference type="PIRSF" id="PIRSF000724">
    <property type="entry name" value="Pgk"/>
    <property type="match status" value="1"/>
</dbReference>
<dbReference type="EC" id="2.7.2.3" evidence="5 13"/>
<evidence type="ECO:0000256" key="12">
    <source>
        <dbReference type="ARBA" id="ARBA00023152"/>
    </source>
</evidence>
<feature type="binding site" evidence="13 15">
    <location>
        <position position="254"/>
    </location>
    <ligand>
        <name>ATP</name>
        <dbReference type="ChEBI" id="CHEBI:30616"/>
    </ligand>
</feature>
<comment type="subunit">
    <text evidence="4 13">Monomer.</text>
</comment>
<feature type="binding site" evidence="13 15">
    <location>
        <position position="373"/>
    </location>
    <ligand>
        <name>ATP</name>
        <dbReference type="ChEBI" id="CHEBI:30616"/>
    </ligand>
</feature>
<feature type="binding site" evidence="13 15">
    <location>
        <begin position="400"/>
        <end position="403"/>
    </location>
    <ligand>
        <name>ATP</name>
        <dbReference type="ChEBI" id="CHEBI:30616"/>
    </ligand>
</feature>
<keyword evidence="12 13" id="KW-0324">Glycolysis</keyword>
<feature type="binding site" evidence="13 14">
    <location>
        <begin position="112"/>
        <end position="115"/>
    </location>
    <ligand>
        <name>substrate</name>
    </ligand>
</feature>
<evidence type="ECO:0000256" key="15">
    <source>
        <dbReference type="PIRSR" id="PIRSR000724-2"/>
    </source>
</evidence>
<evidence type="ECO:0000256" key="1">
    <source>
        <dbReference type="ARBA" id="ARBA00000642"/>
    </source>
</evidence>
<dbReference type="UniPathway" id="UPA00109">
    <property type="reaction ID" value="UER00185"/>
</dbReference>
<evidence type="ECO:0000256" key="3">
    <source>
        <dbReference type="ARBA" id="ARBA00008982"/>
    </source>
</evidence>
<dbReference type="GO" id="GO:0005829">
    <property type="term" value="C:cytosol"/>
    <property type="evidence" value="ECO:0007669"/>
    <property type="project" value="TreeGrafter"/>
</dbReference>
<evidence type="ECO:0000256" key="7">
    <source>
        <dbReference type="ARBA" id="ARBA00022490"/>
    </source>
</evidence>
<keyword evidence="10 13" id="KW-0418">Kinase</keyword>
<evidence type="ECO:0000256" key="16">
    <source>
        <dbReference type="RuleBase" id="RU000532"/>
    </source>
</evidence>
<feature type="binding site" evidence="13">
    <location>
        <position position="171"/>
    </location>
    <ligand>
        <name>substrate</name>
    </ligand>
</feature>
<dbReference type="InterPro" id="IPR001576">
    <property type="entry name" value="Phosphoglycerate_kinase"/>
</dbReference>
<feature type="binding site" evidence="14">
    <location>
        <position position="171"/>
    </location>
    <ligand>
        <name>(2R)-3-phosphoglycerate</name>
        <dbReference type="ChEBI" id="CHEBI:58272"/>
    </ligand>
</feature>
<dbReference type="PRINTS" id="PR00477">
    <property type="entry name" value="PHGLYCKINASE"/>
</dbReference>
<dbReference type="AlphaFoldDB" id="A0A6B1D3E3"/>
<dbReference type="Pfam" id="PF00162">
    <property type="entry name" value="PGK"/>
    <property type="match status" value="1"/>
</dbReference>
<comment type="subcellular location">
    <subcellularLocation>
        <location evidence="13">Cytoplasm</location>
    </subcellularLocation>
</comment>
<protein>
    <recommendedName>
        <fullName evidence="6 13">Phosphoglycerate kinase</fullName>
        <ecNumber evidence="5 13">2.7.2.3</ecNumber>
    </recommendedName>
</protein>
<evidence type="ECO:0000256" key="14">
    <source>
        <dbReference type="PIRSR" id="PIRSR000724-1"/>
    </source>
</evidence>
<feature type="region of interest" description="Disordered" evidence="17">
    <location>
        <begin position="22"/>
        <end position="51"/>
    </location>
</feature>
<feature type="binding site" evidence="13">
    <location>
        <position position="204"/>
    </location>
    <ligand>
        <name>substrate</name>
    </ligand>
</feature>
<comment type="pathway">
    <text evidence="2 13">Carbohydrate degradation; glycolysis; pyruvate from D-glyceraldehyde 3-phosphate: step 2/5.</text>
</comment>
<dbReference type="PANTHER" id="PTHR11406:SF23">
    <property type="entry name" value="PHOSPHOGLYCERATE KINASE 1, CHLOROPLASTIC-RELATED"/>
    <property type="match status" value="1"/>
</dbReference>
<dbReference type="SUPFAM" id="SSF53748">
    <property type="entry name" value="Phosphoglycerate kinase"/>
    <property type="match status" value="1"/>
</dbReference>
<dbReference type="FunFam" id="3.40.50.1260:FF:000006">
    <property type="entry name" value="Phosphoglycerate kinase"/>
    <property type="match status" value="1"/>
</dbReference>
<evidence type="ECO:0000256" key="17">
    <source>
        <dbReference type="SAM" id="MobiDB-lite"/>
    </source>
</evidence>
<comment type="catalytic activity">
    <reaction evidence="1 13 16">
        <text>(2R)-3-phosphoglycerate + ATP = (2R)-3-phospho-glyceroyl phosphate + ADP</text>
        <dbReference type="Rhea" id="RHEA:14801"/>
        <dbReference type="ChEBI" id="CHEBI:30616"/>
        <dbReference type="ChEBI" id="CHEBI:57604"/>
        <dbReference type="ChEBI" id="CHEBI:58272"/>
        <dbReference type="ChEBI" id="CHEBI:456216"/>
        <dbReference type="EC" id="2.7.2.3"/>
    </reaction>
</comment>
<dbReference type="EMBL" id="VXMH01000017">
    <property type="protein sequence ID" value="MYC94069.1"/>
    <property type="molecule type" value="Genomic_DNA"/>
</dbReference>
<dbReference type="GO" id="GO:0004618">
    <property type="term" value="F:phosphoglycerate kinase activity"/>
    <property type="evidence" value="ECO:0007669"/>
    <property type="project" value="UniProtKB-UniRule"/>
</dbReference>
<dbReference type="GO" id="GO:0006094">
    <property type="term" value="P:gluconeogenesis"/>
    <property type="evidence" value="ECO:0007669"/>
    <property type="project" value="TreeGrafter"/>
</dbReference>
<dbReference type="PANTHER" id="PTHR11406">
    <property type="entry name" value="PHOSPHOGLYCERATE KINASE"/>
    <property type="match status" value="1"/>
</dbReference>
<evidence type="ECO:0000256" key="13">
    <source>
        <dbReference type="HAMAP-Rule" id="MF_00145"/>
    </source>
</evidence>
<dbReference type="GO" id="GO:0005524">
    <property type="term" value="F:ATP binding"/>
    <property type="evidence" value="ECO:0007669"/>
    <property type="project" value="UniProtKB-KW"/>
</dbReference>
<dbReference type="CDD" id="cd00318">
    <property type="entry name" value="Phosphoglycerate_kinase"/>
    <property type="match status" value="1"/>
</dbReference>
<reference evidence="18" key="1">
    <citation type="submission" date="2019-09" db="EMBL/GenBank/DDBJ databases">
        <title>Characterisation of the sponge microbiome using genome-centric metagenomics.</title>
        <authorList>
            <person name="Engelberts J.P."/>
            <person name="Robbins S.J."/>
            <person name="De Goeij J.M."/>
            <person name="Aranda M."/>
            <person name="Bell S.C."/>
            <person name="Webster N.S."/>
        </authorList>
    </citation>
    <scope>NUCLEOTIDE SEQUENCE</scope>
    <source>
        <strain evidence="18">SB0661_bin_32</strain>
    </source>
</reference>
<evidence type="ECO:0000256" key="11">
    <source>
        <dbReference type="ARBA" id="ARBA00022840"/>
    </source>
</evidence>
<evidence type="ECO:0000256" key="5">
    <source>
        <dbReference type="ARBA" id="ARBA00013061"/>
    </source>
</evidence>
<evidence type="ECO:0000256" key="2">
    <source>
        <dbReference type="ARBA" id="ARBA00004838"/>
    </source>
</evidence>
<evidence type="ECO:0000256" key="4">
    <source>
        <dbReference type="ARBA" id="ARBA00011245"/>
    </source>
</evidence>
<name>A0A6B1D3E3_9CHLR</name>
<dbReference type="FunFam" id="3.40.50.1260:FF:000031">
    <property type="entry name" value="Phosphoglycerate kinase 1"/>
    <property type="match status" value="1"/>
</dbReference>
<gene>
    <name evidence="13" type="primary">pgk</name>
    <name evidence="18" type="ORF">F4X14_03785</name>
</gene>
<comment type="similarity">
    <text evidence="3 13 16">Belongs to the phosphoglycerate kinase family.</text>
</comment>
<feature type="binding site" evidence="13">
    <location>
        <position position="89"/>
    </location>
    <ligand>
        <name>substrate</name>
    </ligand>
</feature>
<keyword evidence="9 13" id="KW-0547">Nucleotide-binding</keyword>
<dbReference type="InterPro" id="IPR015824">
    <property type="entry name" value="Phosphoglycerate_kinase_N"/>
</dbReference>
<evidence type="ECO:0000313" key="18">
    <source>
        <dbReference type="EMBL" id="MYC94069.1"/>
    </source>
</evidence>